<dbReference type="EMBL" id="FOCC01000009">
    <property type="protein sequence ID" value="SEM80134.1"/>
    <property type="molecule type" value="Genomic_DNA"/>
</dbReference>
<proteinExistence type="predicted"/>
<accession>A0ABY1ACH9</accession>
<evidence type="ECO:0000313" key="2">
    <source>
        <dbReference type="Proteomes" id="UP000182089"/>
    </source>
</evidence>
<comment type="caution">
    <text evidence="1">The sequence shown here is derived from an EMBL/GenBank/DDBJ whole genome shotgun (WGS) entry which is preliminary data.</text>
</comment>
<evidence type="ECO:0008006" key="3">
    <source>
        <dbReference type="Google" id="ProtNLM"/>
    </source>
</evidence>
<name>A0ABY1ACH9_9LACO</name>
<reference evidence="1 2" key="1">
    <citation type="submission" date="2016-10" db="EMBL/GenBank/DDBJ databases">
        <authorList>
            <person name="Varghese N."/>
            <person name="Submissions S."/>
        </authorList>
    </citation>
    <scope>NUCLEOTIDE SEQUENCE [LARGE SCALE GENOMIC DNA]</scope>
    <source>
        <strain evidence="1 2">WC1T17</strain>
    </source>
</reference>
<dbReference type="Proteomes" id="UP000182089">
    <property type="component" value="Unassembled WGS sequence"/>
</dbReference>
<gene>
    <name evidence="1" type="ORF">SAMN05216431_10930</name>
</gene>
<protein>
    <recommendedName>
        <fullName evidence="3">Alpha/beta hydrolase</fullName>
    </recommendedName>
</protein>
<evidence type="ECO:0000313" key="1">
    <source>
        <dbReference type="EMBL" id="SEM80134.1"/>
    </source>
</evidence>
<sequence length="249" mass="28265">MLNLMKKGRDLLSNSPITYLNEPDDPIYPKLYTDVCVGFKQGRQLMATIIVPPVKKISQKHFPLLFCVTTKPDELVVPFLEVVKNGYVVAILKTFGSSNALDAKDLKSGVRFLLNHAFQYHIDPYRYAFFGLNDTAQACASAVLSGNDQNFSDEDVHFAPLHAKACLIYNLTWQEELAENLRLKNLPPFYLLQHAAKPIDQFTAWMDHQGGTYQAFLLSQPAECAKTAFTPYIMQTFVDFLDQYVKKNK</sequence>
<organism evidence="1 2">
    <name type="scientific">Ligilactobacillus ruminis</name>
    <dbReference type="NCBI Taxonomy" id="1623"/>
    <lineage>
        <taxon>Bacteria</taxon>
        <taxon>Bacillati</taxon>
        <taxon>Bacillota</taxon>
        <taxon>Bacilli</taxon>
        <taxon>Lactobacillales</taxon>
        <taxon>Lactobacillaceae</taxon>
        <taxon>Ligilactobacillus</taxon>
    </lineage>
</organism>